<gene>
    <name evidence="1" type="ORF">ENM11_07885</name>
</gene>
<dbReference type="AlphaFoldDB" id="A0A7C5Q8W7"/>
<comment type="caution">
    <text evidence="1">The sequence shown here is derived from an EMBL/GenBank/DDBJ whole genome shotgun (WGS) entry which is preliminary data.</text>
</comment>
<protein>
    <recommendedName>
        <fullName evidence="2">Ferritin-like domain-containing protein</fullName>
    </recommendedName>
</protein>
<dbReference type="EMBL" id="DRWN01000066">
    <property type="protein sequence ID" value="HHK69046.1"/>
    <property type="molecule type" value="Genomic_DNA"/>
</dbReference>
<accession>A0A7C5Q8W7</accession>
<organism evidence="1">
    <name type="scientific">Caldiarchaeum subterraneum</name>
    <dbReference type="NCBI Taxonomy" id="311458"/>
    <lineage>
        <taxon>Archaea</taxon>
        <taxon>Nitrososphaerota</taxon>
        <taxon>Candidatus Caldarchaeales</taxon>
        <taxon>Candidatus Caldarchaeaceae</taxon>
        <taxon>Candidatus Caldarchaeum</taxon>
    </lineage>
</organism>
<name>A0A7C5Q8W7_CALS0</name>
<reference evidence="1" key="1">
    <citation type="journal article" date="2020" name="mSystems">
        <title>Genome- and Community-Level Interaction Insights into Carbon Utilization and Element Cycling Functions of Hydrothermarchaeota in Hydrothermal Sediment.</title>
        <authorList>
            <person name="Zhou Z."/>
            <person name="Liu Y."/>
            <person name="Xu W."/>
            <person name="Pan J."/>
            <person name="Luo Z.H."/>
            <person name="Li M."/>
        </authorList>
    </citation>
    <scope>NUCLEOTIDE SEQUENCE [LARGE SCALE GENOMIC DNA]</scope>
    <source>
        <strain evidence="1">SpSt-1056</strain>
    </source>
</reference>
<dbReference type="SUPFAM" id="SSF47240">
    <property type="entry name" value="Ferritin-like"/>
    <property type="match status" value="1"/>
</dbReference>
<evidence type="ECO:0008006" key="2">
    <source>
        <dbReference type="Google" id="ProtNLM"/>
    </source>
</evidence>
<evidence type="ECO:0000313" key="1">
    <source>
        <dbReference type="EMBL" id="HHK69046.1"/>
    </source>
</evidence>
<dbReference type="InterPro" id="IPR009078">
    <property type="entry name" value="Ferritin-like_SF"/>
</dbReference>
<proteinExistence type="predicted"/>
<sequence length="234" mass="27586">MSEAVSAAEIARMSNAEFVEFFKRVNQTHFEQHYRYGQEWIKTADKGAIISWLRQGTWNEWAAAAVVAKLVKDYAEHVDPEFYPMFARQVSDEARHWVLRHRLLKQYGGSMDNFTPMPEWVQVFELPIKLALERPEFFQLRFTSVLQVVEWTSVSHHRGVEEAAGDRYPEIKAVFRELLDDELFHWSIAERTWLSKCTTLEARLDVLRITKEYTLPTIDMARKRRVELAKEHAL</sequence>